<dbReference type="GO" id="GO:0005737">
    <property type="term" value="C:cytoplasm"/>
    <property type="evidence" value="ECO:0007669"/>
    <property type="project" value="TreeGrafter"/>
</dbReference>
<name>A0A167I7E0_CALVF</name>
<organism evidence="4 5">
    <name type="scientific">Calocera viscosa (strain TUFC12733)</name>
    <dbReference type="NCBI Taxonomy" id="1330018"/>
    <lineage>
        <taxon>Eukaryota</taxon>
        <taxon>Fungi</taxon>
        <taxon>Dikarya</taxon>
        <taxon>Basidiomycota</taxon>
        <taxon>Agaricomycotina</taxon>
        <taxon>Dacrymycetes</taxon>
        <taxon>Dacrymycetales</taxon>
        <taxon>Dacrymycetaceae</taxon>
        <taxon>Calocera</taxon>
    </lineage>
</organism>
<dbReference type="PANTHER" id="PTHR43544:SF7">
    <property type="entry name" value="NADB-LER2"/>
    <property type="match status" value="1"/>
</dbReference>
<accession>A0A167I7E0</accession>
<evidence type="ECO:0000313" key="4">
    <source>
        <dbReference type="EMBL" id="KZO92371.1"/>
    </source>
</evidence>
<protein>
    <submittedName>
        <fullName evidence="4">NAD(P)-binding protein</fullName>
    </submittedName>
</protein>
<dbReference type="InterPro" id="IPR002347">
    <property type="entry name" value="SDR_fam"/>
</dbReference>
<keyword evidence="2" id="KW-0521">NADP</keyword>
<dbReference type="InterPro" id="IPR051468">
    <property type="entry name" value="Fungal_SecMetab_SDRs"/>
</dbReference>
<gene>
    <name evidence="4" type="ORF">CALVIDRAFT_557607</name>
</gene>
<dbReference type="AlphaFoldDB" id="A0A167I7E0"/>
<proteinExistence type="inferred from homology"/>
<dbReference type="EMBL" id="KV417311">
    <property type="protein sequence ID" value="KZO92371.1"/>
    <property type="molecule type" value="Genomic_DNA"/>
</dbReference>
<evidence type="ECO:0000256" key="3">
    <source>
        <dbReference type="ARBA" id="ARBA00023002"/>
    </source>
</evidence>
<dbReference type="PANTHER" id="PTHR43544">
    <property type="entry name" value="SHORT-CHAIN DEHYDROGENASE/REDUCTASE"/>
    <property type="match status" value="1"/>
</dbReference>
<dbReference type="SUPFAM" id="SSF51735">
    <property type="entry name" value="NAD(P)-binding Rossmann-fold domains"/>
    <property type="match status" value="1"/>
</dbReference>
<evidence type="ECO:0000313" key="5">
    <source>
        <dbReference type="Proteomes" id="UP000076738"/>
    </source>
</evidence>
<dbReference type="PRINTS" id="PR00081">
    <property type="entry name" value="GDHRDH"/>
</dbReference>
<evidence type="ECO:0000256" key="2">
    <source>
        <dbReference type="ARBA" id="ARBA00022857"/>
    </source>
</evidence>
<keyword evidence="5" id="KW-1185">Reference proteome</keyword>
<dbReference type="OrthoDB" id="9876299at2759"/>
<dbReference type="Proteomes" id="UP000076738">
    <property type="component" value="Unassembled WGS sequence"/>
</dbReference>
<dbReference type="InterPro" id="IPR020904">
    <property type="entry name" value="Sc_DH/Rdtase_CS"/>
</dbReference>
<reference evidence="4 5" key="1">
    <citation type="journal article" date="2016" name="Mol. Biol. Evol.">
        <title>Comparative Genomics of Early-Diverging Mushroom-Forming Fungi Provides Insights into the Origins of Lignocellulose Decay Capabilities.</title>
        <authorList>
            <person name="Nagy L.G."/>
            <person name="Riley R."/>
            <person name="Tritt A."/>
            <person name="Adam C."/>
            <person name="Daum C."/>
            <person name="Floudas D."/>
            <person name="Sun H."/>
            <person name="Yadav J.S."/>
            <person name="Pangilinan J."/>
            <person name="Larsson K.H."/>
            <person name="Matsuura K."/>
            <person name="Barry K."/>
            <person name="Labutti K."/>
            <person name="Kuo R."/>
            <person name="Ohm R.A."/>
            <person name="Bhattacharya S.S."/>
            <person name="Shirouzu T."/>
            <person name="Yoshinaga Y."/>
            <person name="Martin F.M."/>
            <person name="Grigoriev I.V."/>
            <person name="Hibbett D.S."/>
        </authorList>
    </citation>
    <scope>NUCLEOTIDE SEQUENCE [LARGE SCALE GENOMIC DNA]</scope>
    <source>
        <strain evidence="4 5">TUFC12733</strain>
    </source>
</reference>
<sequence>MAPIVYLVSGANRGIGLGLVTSLVLRPDVVVFAGARNPAAASDLKALQNQYPGKLHIVKLTSAERADNEAAIAEIKRTTGKLDVVIANAGIAKFWGTILNTPLDEMREHWEVNVIGPTVLFQSAWPLLKAAPKPEFAIITSIAASIAAGAVLPAGFLAYGASKTGANFLGMKLHSEHAELVVALIHPGPVETEMGNFARDEDPVIREALTFISVEESVAGILKLVDGAKRDADGPKMIGFDGTIFPW</sequence>
<keyword evidence="3" id="KW-0560">Oxidoreductase</keyword>
<dbReference type="Pfam" id="PF00106">
    <property type="entry name" value="adh_short"/>
    <property type="match status" value="1"/>
</dbReference>
<comment type="similarity">
    <text evidence="1">Belongs to the short-chain dehydrogenases/reductases (SDR) family.</text>
</comment>
<dbReference type="InterPro" id="IPR036291">
    <property type="entry name" value="NAD(P)-bd_dom_sf"/>
</dbReference>
<dbReference type="GO" id="GO:0016491">
    <property type="term" value="F:oxidoreductase activity"/>
    <property type="evidence" value="ECO:0007669"/>
    <property type="project" value="UniProtKB-KW"/>
</dbReference>
<dbReference type="Gene3D" id="3.40.50.720">
    <property type="entry name" value="NAD(P)-binding Rossmann-like Domain"/>
    <property type="match status" value="1"/>
</dbReference>
<evidence type="ECO:0000256" key="1">
    <source>
        <dbReference type="ARBA" id="ARBA00006484"/>
    </source>
</evidence>
<dbReference type="PROSITE" id="PS00061">
    <property type="entry name" value="ADH_SHORT"/>
    <property type="match status" value="1"/>
</dbReference>